<dbReference type="PANTHER" id="PTHR12246">
    <property type="entry name" value="PALMITOYLTRANSFERASE ZDHHC16"/>
    <property type="match status" value="1"/>
</dbReference>
<name>A0AAV2Q4Z7_MEGNR</name>
<protein>
    <recommendedName>
        <fullName evidence="7">Palmitoyltransferase</fullName>
        <ecNumber evidence="7">2.3.1.225</ecNumber>
    </recommendedName>
</protein>
<comment type="similarity">
    <text evidence="7">Belongs to the DHHC palmitoyltransferase family.</text>
</comment>
<organism evidence="9 10">
    <name type="scientific">Meganyctiphanes norvegica</name>
    <name type="common">Northern krill</name>
    <name type="synonym">Thysanopoda norvegica</name>
    <dbReference type="NCBI Taxonomy" id="48144"/>
    <lineage>
        <taxon>Eukaryota</taxon>
        <taxon>Metazoa</taxon>
        <taxon>Ecdysozoa</taxon>
        <taxon>Arthropoda</taxon>
        <taxon>Crustacea</taxon>
        <taxon>Multicrustacea</taxon>
        <taxon>Malacostraca</taxon>
        <taxon>Eumalacostraca</taxon>
        <taxon>Eucarida</taxon>
        <taxon>Euphausiacea</taxon>
        <taxon>Euphausiidae</taxon>
        <taxon>Meganyctiphanes</taxon>
    </lineage>
</organism>
<gene>
    <name evidence="9" type="ORF">MNOR_LOCUS8487</name>
</gene>
<dbReference type="PROSITE" id="PS50216">
    <property type="entry name" value="DHHC"/>
    <property type="match status" value="1"/>
</dbReference>
<dbReference type="Proteomes" id="UP001497623">
    <property type="component" value="Unassembled WGS sequence"/>
</dbReference>
<dbReference type="InterPro" id="IPR039859">
    <property type="entry name" value="PFA4/ZDH16/20/ERF2-like"/>
</dbReference>
<comment type="domain">
    <text evidence="7">The DHHC domain is required for palmitoyltransferase activity.</text>
</comment>
<accession>A0AAV2Q4Z7</accession>
<dbReference type="Pfam" id="PF01529">
    <property type="entry name" value="DHHC"/>
    <property type="match status" value="1"/>
</dbReference>
<evidence type="ECO:0000256" key="5">
    <source>
        <dbReference type="ARBA" id="ARBA00023136"/>
    </source>
</evidence>
<evidence type="ECO:0000256" key="7">
    <source>
        <dbReference type="RuleBase" id="RU079119"/>
    </source>
</evidence>
<feature type="transmembrane region" description="Helical" evidence="7">
    <location>
        <begin position="215"/>
        <end position="238"/>
    </location>
</feature>
<dbReference type="EC" id="2.3.1.225" evidence="7"/>
<dbReference type="AlphaFoldDB" id="A0AAV2Q4Z7"/>
<evidence type="ECO:0000313" key="9">
    <source>
        <dbReference type="EMBL" id="CAL4071276.1"/>
    </source>
</evidence>
<dbReference type="GO" id="GO:0016020">
    <property type="term" value="C:membrane"/>
    <property type="evidence" value="ECO:0007669"/>
    <property type="project" value="UniProtKB-SubCell"/>
</dbReference>
<dbReference type="GO" id="GO:0019706">
    <property type="term" value="F:protein-cysteine S-palmitoyltransferase activity"/>
    <property type="evidence" value="ECO:0007669"/>
    <property type="project" value="UniProtKB-EC"/>
</dbReference>
<feature type="transmembrane region" description="Helical" evidence="7">
    <location>
        <begin position="188"/>
        <end position="203"/>
    </location>
</feature>
<evidence type="ECO:0000256" key="4">
    <source>
        <dbReference type="ARBA" id="ARBA00022989"/>
    </source>
</evidence>
<dbReference type="InterPro" id="IPR001594">
    <property type="entry name" value="Palmitoyltrfase_DHHC"/>
</dbReference>
<evidence type="ECO:0000259" key="8">
    <source>
        <dbReference type="Pfam" id="PF01529"/>
    </source>
</evidence>
<keyword evidence="3 7" id="KW-0812">Transmembrane</keyword>
<feature type="transmembrane region" description="Helical" evidence="7">
    <location>
        <begin position="59"/>
        <end position="81"/>
    </location>
</feature>
<keyword evidence="6 7" id="KW-0012">Acyltransferase</keyword>
<proteinExistence type="inferred from homology"/>
<keyword evidence="5 7" id="KW-0472">Membrane</keyword>
<evidence type="ECO:0000256" key="6">
    <source>
        <dbReference type="ARBA" id="ARBA00023315"/>
    </source>
</evidence>
<evidence type="ECO:0000256" key="1">
    <source>
        <dbReference type="ARBA" id="ARBA00004141"/>
    </source>
</evidence>
<comment type="caution">
    <text evidence="9">The sequence shown here is derived from an EMBL/GenBank/DDBJ whole genome shotgun (WGS) entry which is preliminary data.</text>
</comment>
<sequence>MTQLPLCLCRNRFCQGGLEEKLALVKKGVSFLTSLAPAATFTIIVLLTYFTYQLMEYNVLSTCVVYFFSIELFGNWILFLYNKSFIDKSAGNSELCSGLTHDAVRQLRYCPTCKIYKPERSHHCSVCDRCVHQRDHHCFFLGTCVGGYNLCYFILFCFYACLGCMYACGRLHGYYSAKYLRAFFSREFIYYFYPVTLIFWLLGKAELPEVGWVTLLYMSAATVAFTAFCVCQQLVFLLHGQTAYEYNKGLLMVHRSAFNNFIHVFGRYWYLHILFPFPRKRVPTDPRSFLKIV</sequence>
<evidence type="ECO:0000256" key="2">
    <source>
        <dbReference type="ARBA" id="ARBA00022679"/>
    </source>
</evidence>
<feature type="transmembrane region" description="Helical" evidence="7">
    <location>
        <begin position="147"/>
        <end position="168"/>
    </location>
</feature>
<feature type="domain" description="Palmitoyltransferase DHHC" evidence="8">
    <location>
        <begin position="106"/>
        <end position="248"/>
    </location>
</feature>
<feature type="non-terminal residue" evidence="9">
    <location>
        <position position="293"/>
    </location>
</feature>
<feature type="transmembrane region" description="Helical" evidence="7">
    <location>
        <begin position="31"/>
        <end position="52"/>
    </location>
</feature>
<evidence type="ECO:0000313" key="10">
    <source>
        <dbReference type="Proteomes" id="UP001497623"/>
    </source>
</evidence>
<dbReference type="EMBL" id="CAXKWB010003966">
    <property type="protein sequence ID" value="CAL4071276.1"/>
    <property type="molecule type" value="Genomic_DNA"/>
</dbReference>
<comment type="catalytic activity">
    <reaction evidence="7">
        <text>L-cysteinyl-[protein] + hexadecanoyl-CoA = S-hexadecanoyl-L-cysteinyl-[protein] + CoA</text>
        <dbReference type="Rhea" id="RHEA:36683"/>
        <dbReference type="Rhea" id="RHEA-COMP:10131"/>
        <dbReference type="Rhea" id="RHEA-COMP:11032"/>
        <dbReference type="ChEBI" id="CHEBI:29950"/>
        <dbReference type="ChEBI" id="CHEBI:57287"/>
        <dbReference type="ChEBI" id="CHEBI:57379"/>
        <dbReference type="ChEBI" id="CHEBI:74151"/>
        <dbReference type="EC" id="2.3.1.225"/>
    </reaction>
</comment>
<reference evidence="9 10" key="1">
    <citation type="submission" date="2024-05" db="EMBL/GenBank/DDBJ databases">
        <authorList>
            <person name="Wallberg A."/>
        </authorList>
    </citation>
    <scope>NUCLEOTIDE SEQUENCE [LARGE SCALE GENOMIC DNA]</scope>
</reference>
<keyword evidence="2 7" id="KW-0808">Transferase</keyword>
<evidence type="ECO:0000256" key="3">
    <source>
        <dbReference type="ARBA" id="ARBA00022692"/>
    </source>
</evidence>
<comment type="subcellular location">
    <subcellularLocation>
        <location evidence="1">Membrane</location>
        <topology evidence="1">Multi-pass membrane protein</topology>
    </subcellularLocation>
</comment>
<keyword evidence="4 7" id="KW-1133">Transmembrane helix</keyword>
<keyword evidence="10" id="KW-1185">Reference proteome</keyword>